<name>A0A3N6P5K0_9CYAN</name>
<protein>
    <submittedName>
        <fullName evidence="1">Uncharacterized protein</fullName>
    </submittedName>
</protein>
<dbReference type="Proteomes" id="UP000269154">
    <property type="component" value="Unassembled WGS sequence"/>
</dbReference>
<dbReference type="EMBL" id="RCBY01000190">
    <property type="protein sequence ID" value="RQH29632.1"/>
    <property type="molecule type" value="Genomic_DNA"/>
</dbReference>
<reference evidence="1 2" key="1">
    <citation type="journal article" date="2018" name="ACS Chem. Biol.">
        <title>Ketoreductase domain dysfunction expands chemodiversity: malyngamide biosynthesis in the cyanobacterium Okeania hirsuta.</title>
        <authorList>
            <person name="Moss N.A."/>
            <person name="Leao T."/>
            <person name="Rankin M."/>
            <person name="McCullough T.M."/>
            <person name="Qu P."/>
            <person name="Korobeynikov A."/>
            <person name="Smith J.L."/>
            <person name="Gerwick L."/>
            <person name="Gerwick W.H."/>
        </authorList>
    </citation>
    <scope>NUCLEOTIDE SEQUENCE [LARGE SCALE GENOMIC DNA]</scope>
    <source>
        <strain evidence="1 2">PAB10Feb10-1</strain>
    </source>
</reference>
<dbReference type="AlphaFoldDB" id="A0A3N6P5K0"/>
<evidence type="ECO:0000313" key="2">
    <source>
        <dbReference type="Proteomes" id="UP000269154"/>
    </source>
</evidence>
<sequence length="73" mass="8255">MSNEVRSQEDLLRSHIKSGSIGVIRFIVWGDQERFGNGAVMEHFFIPNPSGFDIINDNGTLDSTSLKLLQKQY</sequence>
<evidence type="ECO:0000313" key="1">
    <source>
        <dbReference type="EMBL" id="RQH29632.1"/>
    </source>
</evidence>
<proteinExistence type="predicted"/>
<organism evidence="1 2">
    <name type="scientific">Okeania hirsuta</name>
    <dbReference type="NCBI Taxonomy" id="1458930"/>
    <lineage>
        <taxon>Bacteria</taxon>
        <taxon>Bacillati</taxon>
        <taxon>Cyanobacteriota</taxon>
        <taxon>Cyanophyceae</taxon>
        <taxon>Oscillatoriophycideae</taxon>
        <taxon>Oscillatoriales</taxon>
        <taxon>Microcoleaceae</taxon>
        <taxon>Okeania</taxon>
    </lineage>
</organism>
<gene>
    <name evidence="1" type="ORF">D5R40_24610</name>
</gene>
<comment type="caution">
    <text evidence="1">The sequence shown here is derived from an EMBL/GenBank/DDBJ whole genome shotgun (WGS) entry which is preliminary data.</text>
</comment>
<keyword evidence="2" id="KW-1185">Reference proteome</keyword>
<accession>A0A3N6P5K0</accession>